<dbReference type="InterPro" id="IPR051172">
    <property type="entry name" value="Chlamydia_OmcB"/>
</dbReference>
<reference evidence="10 11" key="1">
    <citation type="submission" date="2021-07" db="EMBL/GenBank/DDBJ databases">
        <title>Prevalence and characterization of methicillin-resistant Macrococcus spp. in food producing animals and meat in Switzerland in 2019.</title>
        <authorList>
            <person name="Keller J.E."/>
            <person name="Schwendener S."/>
            <person name="Neuenschwander J."/>
            <person name="Overesch G."/>
            <person name="Perreten V."/>
        </authorList>
    </citation>
    <scope>NUCLEOTIDE SEQUENCE [LARGE SCALE GENOMIC DNA]</scope>
    <source>
        <strain evidence="10 11">19Msa0936</strain>
    </source>
</reference>
<dbReference type="SMART" id="SM00710">
    <property type="entry name" value="PbH1"/>
    <property type="match status" value="17"/>
</dbReference>
<dbReference type="EMBL" id="CP079981">
    <property type="protein sequence ID" value="QYA42357.1"/>
    <property type="molecule type" value="Genomic_DNA"/>
</dbReference>
<keyword evidence="11" id="KW-1185">Reference proteome</keyword>
<dbReference type="InterPro" id="IPR006626">
    <property type="entry name" value="PbH1"/>
</dbReference>
<feature type="region of interest" description="Disordered" evidence="6">
    <location>
        <begin position="3038"/>
        <end position="3062"/>
    </location>
</feature>
<keyword evidence="7" id="KW-0812">Transmembrane</keyword>
<dbReference type="Pfam" id="PF17802">
    <property type="entry name" value="SpaA"/>
    <property type="match status" value="1"/>
</dbReference>
<comment type="subcellular location">
    <subcellularLocation>
        <location evidence="1">Secreted</location>
        <location evidence="1">Cell wall</location>
        <topology evidence="1">Peptidoglycan-anchor</topology>
    </subcellularLocation>
</comment>
<dbReference type="InterPro" id="IPR033764">
    <property type="entry name" value="Sdr_B"/>
</dbReference>
<feature type="compositionally biased region" description="Low complexity" evidence="6">
    <location>
        <begin position="3968"/>
        <end position="3985"/>
    </location>
</feature>
<feature type="region of interest" description="Disordered" evidence="6">
    <location>
        <begin position="2171"/>
        <end position="2191"/>
    </location>
</feature>
<evidence type="ECO:0000256" key="4">
    <source>
        <dbReference type="ARBA" id="ARBA00022729"/>
    </source>
</evidence>
<feature type="region of interest" description="Disordered" evidence="6">
    <location>
        <begin position="3474"/>
        <end position="3504"/>
    </location>
</feature>
<accession>A0AAJ4TX93</accession>
<feature type="compositionally biased region" description="Acidic residues" evidence="6">
    <location>
        <begin position="3764"/>
        <end position="3780"/>
    </location>
</feature>
<evidence type="ECO:0000256" key="5">
    <source>
        <dbReference type="ARBA" id="ARBA00023088"/>
    </source>
</evidence>
<evidence type="ECO:0000259" key="9">
    <source>
        <dbReference type="PROSITE" id="PS50847"/>
    </source>
</evidence>
<feature type="transmembrane region" description="Helical" evidence="7">
    <location>
        <begin position="4122"/>
        <end position="4139"/>
    </location>
</feature>
<feature type="region of interest" description="Disordered" evidence="6">
    <location>
        <begin position="3147"/>
        <end position="3177"/>
    </location>
</feature>
<feature type="compositionally biased region" description="Low complexity" evidence="6">
    <location>
        <begin position="3372"/>
        <end position="3389"/>
    </location>
</feature>
<dbReference type="PANTHER" id="PTHR34819:SF3">
    <property type="entry name" value="CELL SURFACE PROTEIN"/>
    <property type="match status" value="1"/>
</dbReference>
<dbReference type="SMART" id="SM00327">
    <property type="entry name" value="VWA"/>
    <property type="match status" value="1"/>
</dbReference>
<evidence type="ECO:0000256" key="1">
    <source>
        <dbReference type="ARBA" id="ARBA00004168"/>
    </source>
</evidence>
<feature type="compositionally biased region" description="Low complexity" evidence="6">
    <location>
        <begin position="3699"/>
        <end position="3710"/>
    </location>
</feature>
<feature type="compositionally biased region" description="Acidic residues" evidence="6">
    <location>
        <begin position="4001"/>
        <end position="4017"/>
    </location>
</feature>
<feature type="region of interest" description="Disordered" evidence="6">
    <location>
        <begin position="3365"/>
        <end position="3389"/>
    </location>
</feature>
<feature type="compositionally biased region" description="Low complexity" evidence="6">
    <location>
        <begin position="2932"/>
        <end position="2946"/>
    </location>
</feature>
<proteinExistence type="predicted"/>
<feature type="compositionally biased region" description="Acidic residues" evidence="6">
    <location>
        <begin position="3789"/>
        <end position="3810"/>
    </location>
</feature>
<dbReference type="InterPro" id="IPR047589">
    <property type="entry name" value="DUF11_rpt"/>
</dbReference>
<name>A0AAJ4TX93_9STAP</name>
<evidence type="ECO:0000256" key="7">
    <source>
        <dbReference type="SAM" id="Phobius"/>
    </source>
</evidence>
<dbReference type="CDD" id="cd00198">
    <property type="entry name" value="vWFA"/>
    <property type="match status" value="1"/>
</dbReference>
<feature type="region of interest" description="Disordered" evidence="6">
    <location>
        <begin position="2386"/>
        <end position="2406"/>
    </location>
</feature>
<feature type="compositionally biased region" description="Low complexity" evidence="6">
    <location>
        <begin position="2497"/>
        <end position="2512"/>
    </location>
</feature>
<organism evidence="10 11">
    <name type="scientific">Macrococcoides bohemicum</name>
    <dbReference type="NCBI Taxonomy" id="1903056"/>
    <lineage>
        <taxon>Bacteria</taxon>
        <taxon>Bacillati</taxon>
        <taxon>Bacillota</taxon>
        <taxon>Bacilli</taxon>
        <taxon>Bacillales</taxon>
        <taxon>Staphylococcaceae</taxon>
        <taxon>Macrococcoides</taxon>
    </lineage>
</organism>
<dbReference type="NCBIfam" id="TIGR01451">
    <property type="entry name" value="B_ant_repeat"/>
    <property type="match status" value="27"/>
</dbReference>
<sequence length="4144" mass="434784">MNKFIRIILMIAMVVMALPLQFISQNKADAATSGVPPALCTKTLTGTTSIPKVTLSPKPLDLVFILDASGSFTANMPKVKSMINTAIDKYVQPADGDRTMVTTFQGVKDVIYQSPVGTNYYAYTEGNLKITTNSSKLTSDITSVKNFVNAVTPSGGTPTPSGVTQALNDYKSVAGAATDRQTVFVLITDGVVNVNPKTGNSEKNSTLEQAYIDKFKSVSTEVGTYYDSSLRQYYTQYRWARYNAVTGAFIRYEYVNDYQGTVYDQFYDAASGTWPYIYEYETSQDWKARLNDLTAAVTSVKTSYSNAEFVVGFLEDRNSFSNMGQYGPLYETTMRPQIQTTLQSYATDPSYYINTGDSTAFVNQLSSAISNAVQAVSSSGTFTLTAGYKMETMTLVNKTTGERIPLSFTQNGTTITVNKFDYDGSEYSLEYTTQLLNPDLLVIDADPTADEIGPTLTGDFTFGTQKVTVPKFGPSKADTYQYFNCETTVKKSVKKAIETSYKTPSTTLDSGAQTFSFSNDYAFNRSPLAWTTSPVLYDKIDPRLEILDVKVVALDKSGVSSVPFTLRSNAITTLNNEVKVTLPADADGKFTSYLGDQYKVLITAKIKPEFAQAGALYTDIVTNGIPNQAEIITTISGTTTKRSLLSNEVKVYTPDQRPWPISFQKNGVAPDGSEKGIPGAEFKITPVTTYEDASGKIIQVQNGTPVTATSTSTGKVITPDLMPGVYIVEETTAPSGYVKDNSKYKITVNSDGSYTVVKIDATGTETSMPSPLTVDNKQLKATIDLVKQSNVTSVTKAGDLITYTFKVTNPGEIALYNIKLDDPMFPQGITLSKTTLNPGESTTASVTKTVTQQEINGGDIVNTAKVTGTPPGDITPPTDEDKVTVLTPDTPAITLDKVADKSVVKEGDIVTYNFTVTNTGNVTLTNVSLKDPMLGGVVSLMKTTLLPGESTTGTAQYTVTDKDMFNPTIANTATVAGTPPSGTEVTAKDTETVTPTSTPSITLDKVIQNELVTTPGQTLYYNFTVKNTGDVTLTNVTVSDPMFSGGIILQDTTLSPGETTTGTATHTVTQAEFDSGNIKNTATVTGTAPIGTSPTSTDTVDVPTQLSPMIKLEKSTTATQVKEGDKVTYNFVVTNTGNTTLTDVVLNDPMLDGNVSLQKTTLAPGETTTGTAIYTVTTADMAKDAIKNTAIVNGKDSKGANVTDDDNAIVTPDGKPGINLDKATKILNVAKAGDIIDYQFTVTNTGDTTLTNVVVTDPMFPNGITLAKSNLAPGETTTGTAKHTVTQAEMNAGTIYNTAKATGTPPRGTPPTSTDEVTVPAIGTTGIDLEKEANLTEIKSAGELVTYTFTVTNTGTTTLKEVKVNDPLVGGAVTIQKTTLEPGETTTGTATYTVQQSDINNGKLPNTAFAVGTAPDNLDNPSDTDSLELPAITSNGISIEKTANLTEITAPGQEIKYNFKVANTGNTTLKDVVITDPMFPNNRILTNTVLEPGESTEGTAIHVVTQEEFDSGKLINTATVTGTPPSGIPPTDTDTVEVPTKQNTGISIEKTAGQTVIKQTGEVIAYSFTVTNTGNTTLTDVVVSDPMFPDGITLTNTTLLPGEETTGTATHTVTQADLNTLSVDNTATVTGTPPGDLTPPTATDTVIIPTEHKPEIDLHKHANIQEVDQVGQVITYDLEIFNTGNVTLTNIELIDPMFDGVIKLDNTTLKPGEKTEVQFQHVVTQDEFERGEIVNTANVTGLPPVGPKVTDEETEVVNTHPTANITLDKSSDLTTVTKTGETITYKFVVTNTGTSTLTNVTLTDEKLGGSITLEDTILAPGESTTITKSYTVTQKDINNGEIINTASVTGTPPAGLTPPTATDDNRVVATGTPDIIIVKSVDKQIFKVGDTLTYSFVITNTGNVTLTNVHSEDLFTGQNIELDKTVLEPGEQAVGTIQYVATQQDVDRGRIDNQAVVTGTPPGNLEPPFDTDTVTVTSDRTASISLDKSSANENVKLGETITYTFKVKNTGTTTLTDVIVTDPMFPGGITLTNTTLLPGEETTGSVTKVVTQADIDRGVVTNTATTTGTPPVGLTPPTATDTVDVSTNQQSTIDLEKTANKTSVALGETIKYTFAVTNTGNTTLTDVKVTDPMFSSVTLDKTTLAPGETATGTATKVVTQQDVDAGVVTNTATTTATPPSGTPPTDEDTVEVPTDAKTSIKIDKTTDATGLVVGQPVNYEFLVTNTGSVTLKDVIVTDPMFGGNITLSKTTLAPGESATGTAVHVVTQAEVDAGKLTNTALTTGTPPGGLTPPTDEDTVEITQSGSASISLDKTSDKTDVNVGETINYTFNVMNTGTTTLTNVSVADAMFPDSITLLRTTLAPGESTTGTASKVVTQADIDGGLVTNTATTTGTPPNGLTPPTATDTVEVPANQTAAIEIDKEAVQEEAKVGEAITYTFKVTNTGTVTLKDVKVNDEMFPEGITLEKTTLAPGESTTGTATKTVTQADMDKGSVSNTATTTGTPPGDITPPTNEDTVIVPAKPVTSIELDKSTNNTELIAGETVTYKFKVTNTGNVTLTNVEVTDPMFDGITLNKTTLAPGESTTGTASKVITQADVDAGSLVNTATATGTPPGELTPPKAEDTVTINQERLTNIDLEKTADKVIANVGDPINYTFKVINTGNVTLTNVSITDPMFNEPVTLLETTLLPGQSTTGKAIHIVTQADIDAGFVLNTATTTGTPPTGLIPPTDKDSVKVPTDSTASIELDKTSNATGLVVGSTIEYGFTVTNTGTVTLKDVKVTDPMFPNGITLDKTTLAPGESTTGTASKVITQADVDAGKVMNTARVEGTPPGELTPPTDEDTVVITQDGTPVIALEKSADKRLVKVGDSLEYTFKVTNTGTVSLNDVKVTDPMFQDGIILGKTTLAPGGSTTGTAIKVVTQEDVDNGFVTNTATTTGTPPGDVTPPTDDDTVKVETDSSTAITLDKSANQTSVKVGDTIDYTFNVKNTGTTTLTNVTVTDAMFPDGITLLQTTLAPGESTTGTASKVVTQTDIDGGKVTNTASVTGTPPGSLTPPTATDTVDVPTDQQSAIDLEKTADQTSVKVGDTITYTFTVTNTGTVTLKDVSVTDAMFPEGITLDKTTLAPGETTTGTASKVVTQADIDGGKVKNTANVTGTPPGDTPPPTDEDTVEVPTNPSTSITLDKATTATGLVAGETVDYTFTVTNTGNVTLKDVIVTDPMFGGNITLGKTTLLPGESTTGTASHVVTQAEVDAGQLENVAITTGTPPGDLKAPTAEDKVVITQDGTTAITLDKSANQTSVKVGDTIDYTFNVKNTGTTTLTNVTVTDAMFPDGITLLQTTLAPGESTTGTASKVVTQTDIDGGKVTNTASVTGTPPGSLTPPTATDTVDVPTDQQSAIDLEKTADQTSVKVGDTITYTFTVTNTGTVTLKDVSVTDAMFPEGITLDKTTLAPGETTTGTASKVVTQADIDGGKVKNTANVTGTPPGDTPPPTDEDTVEVPTNPSTSITLDKATTATGLVAGETVDYTFTVTNTGNVTLKDVIVTDPMFGGNITLGKTTLLPGESTTGTASHVVTQAEVDAGQLENVAITTGTPPGDLKAPTAEDKVVITQDGTTAITLDKSANQTSVKVGDTIDYTFNVKNTGTTTLTNVTVTDAMFPDSITLLQTTLAPGESTTGTASKVVTQADIDGGKVTNTASVTGTPPGSLTPPTAADTVDVPVEIVEPTTEEPTTEEPTTEEPTTEEPTTEQPTTEEPTTEAPTTEEPTTEEPTTEEPTTEEPTTEGPTTEEPTTEEPTTEEPTTEEPTTEEPTTEGPTTEGPGKNTYSISDFVWNDENKNGVQDSDEIGISGVTVILTKPDGTKISVVTDQNGHYIFTGLENGEYTVEFIVPNGFEASPIGQASLDKDSNGKVTKVIINNSDDDTVDMGIFKLGGGGTPTTELPTTELPTTEEPTTEAPTTEEPTTEEPTTEAPTTEAPTTEAPTTEELTTEEPTTEAPTTEEPTTEEPTTEEPTTEEPTTEAPTTEELTTEEPTTEEPTTEVPTTEEPTTEEPTTEEPTTEEPTTEEPTIEIPKGPGTSVTPPAPTNEIPNKPSLPEDHIVNIKPVPSKDETFLPDTGEVIKNTGLAGLAFISLGGMLLLLSRRKN</sequence>
<dbReference type="PANTHER" id="PTHR34819">
    <property type="entry name" value="LARGE CYSTEINE-RICH PERIPLASMIC PROTEIN OMCB"/>
    <property type="match status" value="1"/>
</dbReference>
<keyword evidence="7" id="KW-1133">Transmembrane helix</keyword>
<dbReference type="InterPro" id="IPR002035">
    <property type="entry name" value="VWF_A"/>
</dbReference>
<gene>
    <name evidence="10" type="ORF">KYI11_12420</name>
</gene>
<keyword evidence="2" id="KW-0134">Cell wall</keyword>
<feature type="compositionally biased region" description="Low complexity" evidence="6">
    <location>
        <begin position="1302"/>
        <end position="1312"/>
    </location>
</feature>
<feature type="compositionally biased region" description="Low complexity" evidence="6">
    <location>
        <begin position="3746"/>
        <end position="3763"/>
    </location>
</feature>
<feature type="compositionally biased region" description="Acidic residues" evidence="6">
    <location>
        <begin position="3725"/>
        <end position="3745"/>
    </location>
</feature>
<dbReference type="PROSITE" id="PS50847">
    <property type="entry name" value="GRAM_POS_ANCHORING"/>
    <property type="match status" value="1"/>
</dbReference>
<evidence type="ECO:0000313" key="10">
    <source>
        <dbReference type="EMBL" id="QYA42357.1"/>
    </source>
</evidence>
<feature type="region of interest" description="Disordered" evidence="6">
    <location>
        <begin position="2932"/>
        <end position="2953"/>
    </location>
</feature>
<keyword evidence="7" id="KW-0472">Membrane</keyword>
<keyword evidence="3" id="KW-0964">Secreted</keyword>
<feature type="compositionally biased region" description="Acidic residues" evidence="6">
    <location>
        <begin position="4046"/>
        <end position="4067"/>
    </location>
</feature>
<feature type="region of interest" description="Disordered" evidence="6">
    <location>
        <begin position="1298"/>
        <end position="1317"/>
    </location>
</feature>
<evidence type="ECO:0000256" key="6">
    <source>
        <dbReference type="SAM" id="MobiDB-lite"/>
    </source>
</evidence>
<dbReference type="InterPro" id="IPR019931">
    <property type="entry name" value="LPXTG_anchor"/>
</dbReference>
<feature type="compositionally biased region" description="Acidic residues" evidence="6">
    <location>
        <begin position="4026"/>
        <end position="4037"/>
    </location>
</feature>
<dbReference type="Pfam" id="PF17210">
    <property type="entry name" value="SdrD_B"/>
    <property type="match status" value="1"/>
</dbReference>
<feature type="compositionally biased region" description="Low complexity" evidence="6">
    <location>
        <begin position="2386"/>
        <end position="2405"/>
    </location>
</feature>
<feature type="region of interest" description="Disordered" evidence="6">
    <location>
        <begin position="3691"/>
        <end position="3827"/>
    </location>
</feature>
<dbReference type="Proteomes" id="UP000826802">
    <property type="component" value="Chromosome"/>
</dbReference>
<protein>
    <submittedName>
        <fullName evidence="10">DUF11 domain-containing protein</fullName>
    </submittedName>
</protein>
<dbReference type="InterPro" id="IPR055354">
    <property type="entry name" value="DUF7507"/>
</dbReference>
<keyword evidence="4" id="KW-0732">Signal</keyword>
<evidence type="ECO:0000259" key="8">
    <source>
        <dbReference type="PROSITE" id="PS50234"/>
    </source>
</evidence>
<feature type="region of interest" description="Disordered" evidence="6">
    <location>
        <begin position="2492"/>
        <end position="2515"/>
    </location>
</feature>
<feature type="compositionally biased region" description="Low complexity" evidence="6">
    <location>
        <begin position="3936"/>
        <end position="3960"/>
    </location>
</feature>
<dbReference type="Pfam" id="PF24346">
    <property type="entry name" value="DUF7507"/>
    <property type="match status" value="27"/>
</dbReference>
<evidence type="ECO:0000256" key="2">
    <source>
        <dbReference type="ARBA" id="ARBA00022512"/>
    </source>
</evidence>
<feature type="region of interest" description="Disordered" evidence="6">
    <location>
        <begin position="977"/>
        <end position="996"/>
    </location>
</feature>
<feature type="region of interest" description="Disordered" evidence="6">
    <location>
        <begin position="3928"/>
        <end position="4100"/>
    </location>
</feature>
<dbReference type="PROSITE" id="PS50234">
    <property type="entry name" value="VWFA"/>
    <property type="match status" value="1"/>
</dbReference>
<feature type="compositionally biased region" description="Low complexity" evidence="6">
    <location>
        <begin position="3045"/>
        <end position="3062"/>
    </location>
</feature>
<feature type="domain" description="VWFA" evidence="8">
    <location>
        <begin position="61"/>
        <end position="270"/>
    </location>
</feature>
<feature type="domain" description="Gram-positive cocci surface proteins LPxTG" evidence="9">
    <location>
        <begin position="4112"/>
        <end position="4144"/>
    </location>
</feature>
<dbReference type="RefSeq" id="WP_219503173.1">
    <property type="nucleotide sequence ID" value="NZ_CP079981.1"/>
</dbReference>
<evidence type="ECO:0000313" key="11">
    <source>
        <dbReference type="Proteomes" id="UP000826802"/>
    </source>
</evidence>
<keyword evidence="5" id="KW-0572">Peptidoglycan-anchor</keyword>
<dbReference type="InterPro" id="IPR041033">
    <property type="entry name" value="SpaA_PFL_dom_1"/>
</dbReference>
<evidence type="ECO:0000256" key="3">
    <source>
        <dbReference type="ARBA" id="ARBA00022525"/>
    </source>
</evidence>